<organism evidence="1 2">
    <name type="scientific">Rhabditophanes sp. KR3021</name>
    <dbReference type="NCBI Taxonomy" id="114890"/>
    <lineage>
        <taxon>Eukaryota</taxon>
        <taxon>Metazoa</taxon>
        <taxon>Ecdysozoa</taxon>
        <taxon>Nematoda</taxon>
        <taxon>Chromadorea</taxon>
        <taxon>Rhabditida</taxon>
        <taxon>Tylenchina</taxon>
        <taxon>Panagrolaimomorpha</taxon>
        <taxon>Strongyloidoidea</taxon>
        <taxon>Alloionematidae</taxon>
        <taxon>Rhabditophanes</taxon>
    </lineage>
</organism>
<sequence>MTSTQIVFLLAIVSLFISKTNAVGLGLVCVDQAACDAGLSCNSYKNAAGTDIFICTTTCDPALAEVQCGTGVTCANVNDPAGAPRLACALTVLTSVCSVTPCTDPATTCNTFNQLCQAPVTTTTTTLSSVTVTACQDLIRGGNNDCASLARQGYCTNVLYLTLMKAKCPQACSWCLTSTSTSGCVDSVNSVTGISDCPSKAYLCTNSAYKTLMASQCPATCKIGVCGKK</sequence>
<name>A0AC35UBF0_9BILA</name>
<evidence type="ECO:0000313" key="2">
    <source>
        <dbReference type="WBParaSite" id="RSKR_0000936700.1"/>
    </source>
</evidence>
<evidence type="ECO:0000313" key="1">
    <source>
        <dbReference type="Proteomes" id="UP000095286"/>
    </source>
</evidence>
<protein>
    <submittedName>
        <fullName evidence="2">ShKT domain-containing protein</fullName>
    </submittedName>
</protein>
<dbReference type="WBParaSite" id="RSKR_0000936700.1">
    <property type="protein sequence ID" value="RSKR_0000936700.1"/>
    <property type="gene ID" value="RSKR_0000936700"/>
</dbReference>
<dbReference type="Proteomes" id="UP000095286">
    <property type="component" value="Unplaced"/>
</dbReference>
<accession>A0AC35UBF0</accession>
<proteinExistence type="predicted"/>
<reference evidence="2" key="1">
    <citation type="submission" date="2016-11" db="UniProtKB">
        <authorList>
            <consortium name="WormBaseParasite"/>
        </authorList>
    </citation>
    <scope>IDENTIFICATION</scope>
    <source>
        <strain evidence="2">KR3021</strain>
    </source>
</reference>